<name>R4XBY7_TAPDE</name>
<keyword evidence="8 10" id="KW-0472">Membrane</keyword>
<keyword evidence="5 11" id="KW-0732">Signal</keyword>
<proteinExistence type="inferred from homology"/>
<evidence type="ECO:0000256" key="5">
    <source>
        <dbReference type="ARBA" id="ARBA00022729"/>
    </source>
</evidence>
<reference evidence="13 14" key="1">
    <citation type="journal article" date="2013" name="MBio">
        <title>Genome sequencing of the plant pathogen Taphrina deformans, the causal agent of peach leaf curl.</title>
        <authorList>
            <person name="Cisse O.H."/>
            <person name="Almeida J.M.G.C.F."/>
            <person name="Fonseca A."/>
            <person name="Kumar A.A."/>
            <person name="Salojaervi J."/>
            <person name="Overmyer K."/>
            <person name="Hauser P.M."/>
            <person name="Pagni M."/>
        </authorList>
    </citation>
    <scope>NUCLEOTIDE SEQUENCE [LARGE SCALE GENOMIC DNA]</scope>
    <source>
        <strain evidence="14">PYCC 5710 / ATCC 11124 / CBS 356.35 / IMI 108563 / JCM 9778 / NBRC 8474</strain>
    </source>
</reference>
<dbReference type="OrthoDB" id="9985059at2759"/>
<dbReference type="InterPro" id="IPR037654">
    <property type="entry name" value="Big1"/>
</dbReference>
<protein>
    <recommendedName>
        <fullName evidence="3">Protein BIG1</fullName>
    </recommendedName>
</protein>
<dbReference type="STRING" id="1097556.R4XBY7"/>
<evidence type="ECO:0000256" key="1">
    <source>
        <dbReference type="ARBA" id="ARBA00004115"/>
    </source>
</evidence>
<dbReference type="AlphaFoldDB" id="R4XBY7"/>
<dbReference type="PANTHER" id="PTHR28285">
    <property type="entry name" value="PROTEIN BIG1"/>
    <property type="match status" value="1"/>
</dbReference>
<feature type="signal peptide" evidence="11">
    <location>
        <begin position="1"/>
        <end position="16"/>
    </location>
</feature>
<organism evidence="13 14">
    <name type="scientific">Taphrina deformans (strain PYCC 5710 / ATCC 11124 / CBS 356.35 / IMI 108563 / JCM 9778 / NBRC 8474)</name>
    <name type="common">Peach leaf curl fungus</name>
    <name type="synonym">Lalaria deformans</name>
    <dbReference type="NCBI Taxonomy" id="1097556"/>
    <lineage>
        <taxon>Eukaryota</taxon>
        <taxon>Fungi</taxon>
        <taxon>Dikarya</taxon>
        <taxon>Ascomycota</taxon>
        <taxon>Taphrinomycotina</taxon>
        <taxon>Taphrinomycetes</taxon>
        <taxon>Taphrinales</taxon>
        <taxon>Taphrinaceae</taxon>
        <taxon>Taphrina</taxon>
    </lineage>
</organism>
<evidence type="ECO:0000256" key="9">
    <source>
        <dbReference type="ARBA" id="ARBA00023316"/>
    </source>
</evidence>
<dbReference type="PANTHER" id="PTHR28285:SF1">
    <property type="entry name" value="PROTEIN BIG1"/>
    <property type="match status" value="1"/>
</dbReference>
<keyword evidence="6" id="KW-0256">Endoplasmic reticulum</keyword>
<dbReference type="eggNOG" id="ENOG502S6TD">
    <property type="taxonomic scope" value="Eukaryota"/>
</dbReference>
<evidence type="ECO:0000313" key="14">
    <source>
        <dbReference type="Proteomes" id="UP000013776"/>
    </source>
</evidence>
<feature type="domain" description="V-type proton ATPase subunit S1/VOA1 transmembrane" evidence="12">
    <location>
        <begin position="222"/>
        <end position="260"/>
    </location>
</feature>
<keyword evidence="4 10" id="KW-0812">Transmembrane</keyword>
<accession>R4XBY7</accession>
<keyword evidence="14" id="KW-1185">Reference proteome</keyword>
<dbReference type="GO" id="GO:0006078">
    <property type="term" value="P:(1-&gt;6)-beta-D-glucan biosynthetic process"/>
    <property type="evidence" value="ECO:0007669"/>
    <property type="project" value="TreeGrafter"/>
</dbReference>
<dbReference type="Proteomes" id="UP000013776">
    <property type="component" value="Unassembled WGS sequence"/>
</dbReference>
<evidence type="ECO:0000256" key="3">
    <source>
        <dbReference type="ARBA" id="ARBA00022089"/>
    </source>
</evidence>
<evidence type="ECO:0000256" key="7">
    <source>
        <dbReference type="ARBA" id="ARBA00022989"/>
    </source>
</evidence>
<dbReference type="InterPro" id="IPR046756">
    <property type="entry name" value="VAS1/VOA1_TM"/>
</dbReference>
<evidence type="ECO:0000256" key="11">
    <source>
        <dbReference type="SAM" id="SignalP"/>
    </source>
</evidence>
<evidence type="ECO:0000259" key="12">
    <source>
        <dbReference type="Pfam" id="PF20520"/>
    </source>
</evidence>
<feature type="transmembrane region" description="Helical" evidence="10">
    <location>
        <begin position="229"/>
        <end position="249"/>
    </location>
</feature>
<evidence type="ECO:0000256" key="2">
    <source>
        <dbReference type="ARBA" id="ARBA00008203"/>
    </source>
</evidence>
<dbReference type="Pfam" id="PF20520">
    <property type="entry name" value="Ac45-VOA1_TM"/>
    <property type="match status" value="1"/>
</dbReference>
<comment type="subcellular location">
    <subcellularLocation>
        <location evidence="1">Endoplasmic reticulum membrane</location>
        <topology evidence="1">Single-pass type I membrane protein</topology>
    </subcellularLocation>
</comment>
<gene>
    <name evidence="13" type="ORF">TAPDE_000498</name>
</gene>
<evidence type="ECO:0000313" key="13">
    <source>
        <dbReference type="EMBL" id="CCG80855.1"/>
    </source>
</evidence>
<keyword evidence="9" id="KW-0961">Cell wall biogenesis/degradation</keyword>
<sequence>MRTFGIASLLVAVTQAFEDTSPLLYLSSNQHVVPGHSSSSMLAASTFRASALAALSCDISNTIVAIQPSIHASDFTEDAAPMIRQYLTQAGTKMVVPYGHGEIDSDEVIAHIANQCNAKIERVDASTMSHPVYESDEKRVIAITFPTLPLSSEQRKVALNDNDAFLHSLLRSFPTRDYNLLYLSTPPPASPASFRRAHVALGDLLPQKSSNSSTGGLFSHYQFFTPGIFMGYMVLLILVPVLIIGLQALNSLQISYKAFDPPLKIGQKQQ</sequence>
<dbReference type="GO" id="GO:0071555">
    <property type="term" value="P:cell wall organization"/>
    <property type="evidence" value="ECO:0007669"/>
    <property type="project" value="UniProtKB-KW"/>
</dbReference>
<comment type="caution">
    <text evidence="13">The sequence shown here is derived from an EMBL/GenBank/DDBJ whole genome shotgun (WGS) entry which is preliminary data.</text>
</comment>
<evidence type="ECO:0000256" key="10">
    <source>
        <dbReference type="SAM" id="Phobius"/>
    </source>
</evidence>
<dbReference type="GO" id="GO:0005789">
    <property type="term" value="C:endoplasmic reticulum membrane"/>
    <property type="evidence" value="ECO:0007669"/>
    <property type="project" value="UniProtKB-SubCell"/>
</dbReference>
<comment type="similarity">
    <text evidence="2">Belongs to the BIG1 family.</text>
</comment>
<keyword evidence="7 10" id="KW-1133">Transmembrane helix</keyword>
<evidence type="ECO:0000256" key="4">
    <source>
        <dbReference type="ARBA" id="ARBA00022692"/>
    </source>
</evidence>
<dbReference type="VEuPathDB" id="FungiDB:TAPDE_000498"/>
<evidence type="ECO:0000256" key="6">
    <source>
        <dbReference type="ARBA" id="ARBA00022824"/>
    </source>
</evidence>
<dbReference type="GO" id="GO:0009272">
    <property type="term" value="P:fungal-type cell wall biogenesis"/>
    <property type="evidence" value="ECO:0007669"/>
    <property type="project" value="TreeGrafter"/>
</dbReference>
<evidence type="ECO:0000256" key="8">
    <source>
        <dbReference type="ARBA" id="ARBA00023136"/>
    </source>
</evidence>
<feature type="chain" id="PRO_5004381432" description="Protein BIG1" evidence="11">
    <location>
        <begin position="17"/>
        <end position="270"/>
    </location>
</feature>
<dbReference type="EMBL" id="CAHR02000016">
    <property type="protein sequence ID" value="CCG80855.1"/>
    <property type="molecule type" value="Genomic_DNA"/>
</dbReference>